<dbReference type="AlphaFoldDB" id="A0A2P4Y3M4"/>
<evidence type="ECO:0000259" key="2">
    <source>
        <dbReference type="Pfam" id="PF13358"/>
    </source>
</evidence>
<dbReference type="InterPro" id="IPR036397">
    <property type="entry name" value="RNaseH_sf"/>
</dbReference>
<evidence type="ECO:0000256" key="1">
    <source>
        <dbReference type="SAM" id="MobiDB-lite"/>
    </source>
</evidence>
<feature type="domain" description="Transposase IS30-like HTH" evidence="3">
    <location>
        <begin position="10"/>
        <end position="48"/>
    </location>
</feature>
<sequence length="317" mass="36255">MLVLTTKKPRLTERERGRIEGLHLAGACDRDIARVTSRSRDTVSRVIAQPTPKTPKRSGPRPVLGDREVRRLIRTAAKGDLSAYKLKSELDLAVSVRTIQRILARVDWLVCAKMENVLPLKPEDMLARKAWANEKKWNLDGPDGFQHYWQDLRKPPRQTRRRQAGGGSVMVWAAFSSRGKSLVVLNGRQNSDDYVYAVSEYLILFAHLNYGIHYIYQQDNASIHVSKCTKAFFAEQDVKVLDWPSKSPDLNPIENLWSIMSRRVYSNGKQFESVLQLKTALYEAWGAIPIVLLVSLIESMPRRCIEVVDRKGNRTHY</sequence>
<evidence type="ECO:0000313" key="5">
    <source>
        <dbReference type="Proteomes" id="UP000237271"/>
    </source>
</evidence>
<dbReference type="Gene3D" id="1.10.10.10">
    <property type="entry name" value="Winged helix-like DNA-binding domain superfamily/Winged helix DNA-binding domain"/>
    <property type="match status" value="1"/>
</dbReference>
<dbReference type="InterPro" id="IPR052338">
    <property type="entry name" value="Transposase_5"/>
</dbReference>
<dbReference type="Gene3D" id="1.10.10.60">
    <property type="entry name" value="Homeodomain-like"/>
    <property type="match status" value="1"/>
</dbReference>
<dbReference type="InterPro" id="IPR038717">
    <property type="entry name" value="Tc1-like_DDE_dom"/>
</dbReference>
<dbReference type="SUPFAM" id="SSF46689">
    <property type="entry name" value="Homeodomain-like"/>
    <property type="match status" value="1"/>
</dbReference>
<dbReference type="Gene3D" id="3.30.420.10">
    <property type="entry name" value="Ribonuclease H-like superfamily/Ribonuclease H"/>
    <property type="match status" value="1"/>
</dbReference>
<dbReference type="Proteomes" id="UP000237271">
    <property type="component" value="Unassembled WGS sequence"/>
</dbReference>
<evidence type="ECO:0000313" key="4">
    <source>
        <dbReference type="EMBL" id="POM72289.1"/>
    </source>
</evidence>
<gene>
    <name evidence="4" type="ORF">PHPALM_11020</name>
</gene>
<evidence type="ECO:0000259" key="3">
    <source>
        <dbReference type="Pfam" id="PF13936"/>
    </source>
</evidence>
<dbReference type="EMBL" id="NCKW01005973">
    <property type="protein sequence ID" value="POM72289.1"/>
    <property type="molecule type" value="Genomic_DNA"/>
</dbReference>
<accession>A0A2P4Y3M4</accession>
<dbReference type="InterPro" id="IPR009057">
    <property type="entry name" value="Homeodomain-like_sf"/>
</dbReference>
<dbReference type="PANTHER" id="PTHR23022:SF129">
    <property type="entry name" value="TRANSPOSABLE ELEMENT TC3 TRANSPOSASE"/>
    <property type="match status" value="1"/>
</dbReference>
<dbReference type="Pfam" id="PF13358">
    <property type="entry name" value="DDE_3"/>
    <property type="match status" value="1"/>
</dbReference>
<organism evidence="4 5">
    <name type="scientific">Phytophthora palmivora</name>
    <dbReference type="NCBI Taxonomy" id="4796"/>
    <lineage>
        <taxon>Eukaryota</taxon>
        <taxon>Sar</taxon>
        <taxon>Stramenopiles</taxon>
        <taxon>Oomycota</taxon>
        <taxon>Peronosporomycetes</taxon>
        <taxon>Peronosporales</taxon>
        <taxon>Peronosporaceae</taxon>
        <taxon>Phytophthora</taxon>
    </lineage>
</organism>
<dbReference type="OrthoDB" id="106945at2759"/>
<dbReference type="PANTHER" id="PTHR23022">
    <property type="entry name" value="TRANSPOSABLE ELEMENT-RELATED"/>
    <property type="match status" value="1"/>
</dbReference>
<dbReference type="InterPro" id="IPR036388">
    <property type="entry name" value="WH-like_DNA-bd_sf"/>
</dbReference>
<dbReference type="InterPro" id="IPR025246">
    <property type="entry name" value="IS30-like_HTH"/>
</dbReference>
<feature type="domain" description="Tc1-like transposase DDE" evidence="2">
    <location>
        <begin position="147"/>
        <end position="277"/>
    </location>
</feature>
<feature type="region of interest" description="Disordered" evidence="1">
    <location>
        <begin position="40"/>
        <end position="64"/>
    </location>
</feature>
<proteinExistence type="predicted"/>
<reference evidence="4 5" key="1">
    <citation type="journal article" date="2017" name="Genome Biol. Evol.">
        <title>Phytophthora megakarya and P. palmivora, closely related causal agents of cacao black pod rot, underwent increases in genome sizes and gene numbers by different mechanisms.</title>
        <authorList>
            <person name="Ali S.S."/>
            <person name="Shao J."/>
            <person name="Lary D.J."/>
            <person name="Kronmiller B."/>
            <person name="Shen D."/>
            <person name="Strem M.D."/>
            <person name="Amoako-Attah I."/>
            <person name="Akrofi A.Y."/>
            <person name="Begoude B.A."/>
            <person name="Ten Hoopen G.M."/>
            <person name="Coulibaly K."/>
            <person name="Kebe B.I."/>
            <person name="Melnick R.L."/>
            <person name="Guiltinan M.J."/>
            <person name="Tyler B.M."/>
            <person name="Meinhardt L.W."/>
            <person name="Bailey B.A."/>
        </authorList>
    </citation>
    <scope>NUCLEOTIDE SEQUENCE [LARGE SCALE GENOMIC DNA]</scope>
    <source>
        <strain evidence="5">sbr112.9</strain>
    </source>
</reference>
<dbReference type="Pfam" id="PF13936">
    <property type="entry name" value="HTH_38"/>
    <property type="match status" value="1"/>
</dbReference>
<keyword evidence="5" id="KW-1185">Reference proteome</keyword>
<name>A0A2P4Y3M4_9STRA</name>
<comment type="caution">
    <text evidence="4">The sequence shown here is derived from an EMBL/GenBank/DDBJ whole genome shotgun (WGS) entry which is preliminary data.</text>
</comment>
<dbReference type="GO" id="GO:0003676">
    <property type="term" value="F:nucleic acid binding"/>
    <property type="evidence" value="ECO:0007669"/>
    <property type="project" value="InterPro"/>
</dbReference>
<protein>
    <submittedName>
        <fullName evidence="4">Retroelement</fullName>
    </submittedName>
</protein>